<proteinExistence type="predicted"/>
<evidence type="ECO:0000256" key="1">
    <source>
        <dbReference type="SAM" id="MobiDB-lite"/>
    </source>
</evidence>
<accession>A0A5J4KLH8</accession>
<feature type="region of interest" description="Disordered" evidence="1">
    <location>
        <begin position="94"/>
        <end position="115"/>
    </location>
</feature>
<dbReference type="EMBL" id="BKZW01000001">
    <property type="protein sequence ID" value="GER88633.1"/>
    <property type="molecule type" value="Genomic_DNA"/>
</dbReference>
<evidence type="ECO:0000313" key="3">
    <source>
        <dbReference type="Proteomes" id="UP000326912"/>
    </source>
</evidence>
<dbReference type="Gene3D" id="3.90.580.10">
    <property type="entry name" value="Zinc finger, CHC2-type domain"/>
    <property type="match status" value="1"/>
</dbReference>
<sequence length="150" mass="16851">MSVESSRYDIRSLIERYAGIKVVNVAMVHGVKEYHSNCPWCGGTDRFITRPETGRYSCAVRSTGCGRYGDGFDFLIEYALLSRQEALKELGIEDGTRTFVPPPPSHQYDKNAPPSPKWQESGWLLVEYAEKALWNTPKARRCSTICALAA</sequence>
<dbReference type="SUPFAM" id="SSF57783">
    <property type="entry name" value="Zinc beta-ribbon"/>
    <property type="match status" value="1"/>
</dbReference>
<dbReference type="GO" id="GO:0008270">
    <property type="term" value="F:zinc ion binding"/>
    <property type="evidence" value="ECO:0007669"/>
    <property type="project" value="InterPro"/>
</dbReference>
<comment type="caution">
    <text evidence="2">The sequence shown here is derived from an EMBL/GenBank/DDBJ whole genome shotgun (WGS) entry which is preliminary data.</text>
</comment>
<dbReference type="GO" id="GO:0003677">
    <property type="term" value="F:DNA binding"/>
    <property type="evidence" value="ECO:0007669"/>
    <property type="project" value="InterPro"/>
</dbReference>
<evidence type="ECO:0000313" key="2">
    <source>
        <dbReference type="EMBL" id="GER88633.1"/>
    </source>
</evidence>
<protein>
    <recommendedName>
        <fullName evidence="4">Zinc finger CHC2-type domain-containing protein</fullName>
    </recommendedName>
</protein>
<reference evidence="2 3" key="1">
    <citation type="submission" date="2019-10" db="EMBL/GenBank/DDBJ databases">
        <title>Dictyobacter vulcani sp. nov., within the class Ktedonobacteria, isolated from soil of volcanic Mt. Zao.</title>
        <authorList>
            <person name="Zheng Y."/>
            <person name="Wang C.M."/>
            <person name="Sakai Y."/>
            <person name="Abe K."/>
            <person name="Yokota A."/>
            <person name="Yabe S."/>
        </authorList>
    </citation>
    <scope>NUCLEOTIDE SEQUENCE [LARGE SCALE GENOMIC DNA]</scope>
    <source>
        <strain evidence="2 3">W12</strain>
    </source>
</reference>
<dbReference type="Proteomes" id="UP000326912">
    <property type="component" value="Unassembled WGS sequence"/>
</dbReference>
<evidence type="ECO:0008006" key="4">
    <source>
        <dbReference type="Google" id="ProtNLM"/>
    </source>
</evidence>
<dbReference type="AlphaFoldDB" id="A0A5J4KLH8"/>
<dbReference type="InterPro" id="IPR036977">
    <property type="entry name" value="DNA_primase_Znf_CHC2"/>
</dbReference>
<name>A0A5J4KLH8_9CHLR</name>
<gene>
    <name evidence="2" type="ORF">KDW_27950</name>
</gene>
<organism evidence="2 3">
    <name type="scientific">Dictyobacter vulcani</name>
    <dbReference type="NCBI Taxonomy" id="2607529"/>
    <lineage>
        <taxon>Bacteria</taxon>
        <taxon>Bacillati</taxon>
        <taxon>Chloroflexota</taxon>
        <taxon>Ktedonobacteria</taxon>
        <taxon>Ktedonobacterales</taxon>
        <taxon>Dictyobacteraceae</taxon>
        <taxon>Dictyobacter</taxon>
    </lineage>
</organism>
<dbReference type="GO" id="GO:0006260">
    <property type="term" value="P:DNA replication"/>
    <property type="evidence" value="ECO:0007669"/>
    <property type="project" value="InterPro"/>
</dbReference>
<keyword evidence="3" id="KW-1185">Reference proteome</keyword>
<dbReference type="RefSeq" id="WP_151756512.1">
    <property type="nucleotide sequence ID" value="NZ_BKZW01000001.1"/>
</dbReference>